<proteinExistence type="predicted"/>
<dbReference type="RefSeq" id="WP_102589226.1">
    <property type="nucleotide sequence ID" value="NZ_BNAE01000001.1"/>
</dbReference>
<dbReference type="AlphaFoldDB" id="A0A2N7UCP8"/>
<dbReference type="GO" id="GO:0016740">
    <property type="term" value="F:transferase activity"/>
    <property type="evidence" value="ECO:0007669"/>
    <property type="project" value="UniProtKB-KW"/>
</dbReference>
<dbReference type="EMBL" id="PNRG01000033">
    <property type="protein sequence ID" value="PMR78161.1"/>
    <property type="molecule type" value="Genomic_DNA"/>
</dbReference>
<dbReference type="Proteomes" id="UP000235547">
    <property type="component" value="Unassembled WGS sequence"/>
</dbReference>
<dbReference type="InterPro" id="IPR007833">
    <property type="entry name" value="Capsule_polysaccharide_synth"/>
</dbReference>
<dbReference type="CDD" id="cd16439">
    <property type="entry name" value="beta_Kdo_transferase_KpsC_2"/>
    <property type="match status" value="1"/>
</dbReference>
<keyword evidence="1" id="KW-0808">Transferase</keyword>
<comment type="caution">
    <text evidence="1">The sequence shown here is derived from an EMBL/GenBank/DDBJ whole genome shotgun (WGS) entry which is preliminary data.</text>
</comment>
<accession>A0A2N7UCP8</accession>
<dbReference type="Pfam" id="PF05159">
    <property type="entry name" value="Capsule_synth"/>
    <property type="match status" value="2"/>
</dbReference>
<dbReference type="GO" id="GO:0015774">
    <property type="term" value="P:polysaccharide transport"/>
    <property type="evidence" value="ECO:0007669"/>
    <property type="project" value="InterPro"/>
</dbReference>
<name>A0A2N7UCP8_9GAMM</name>
<gene>
    <name evidence="1" type="ORF">C1H70_15410</name>
</gene>
<dbReference type="GO" id="GO:0000271">
    <property type="term" value="P:polysaccharide biosynthetic process"/>
    <property type="evidence" value="ECO:0007669"/>
    <property type="project" value="InterPro"/>
</dbReference>
<evidence type="ECO:0000313" key="2">
    <source>
        <dbReference type="Proteomes" id="UP000235547"/>
    </source>
</evidence>
<dbReference type="OrthoDB" id="543755at2"/>
<reference evidence="1 2" key="1">
    <citation type="submission" date="2018-01" db="EMBL/GenBank/DDBJ databases">
        <title>Halomonas endophytica sp. nov., isolated from storage liquid in the stems of Populus euphratica.</title>
        <authorList>
            <person name="Chen C."/>
        </authorList>
    </citation>
    <scope>NUCLEOTIDE SEQUENCE [LARGE SCALE GENOMIC DNA]</scope>
    <source>
        <strain evidence="1 2">BZ-SZ-XJ27</strain>
    </source>
</reference>
<protein>
    <submittedName>
        <fullName evidence="1">Beta-3-deoxy-D-manno-oct-2-ulosonic acid transferase</fullName>
    </submittedName>
</protein>
<evidence type="ECO:0000313" key="1">
    <source>
        <dbReference type="EMBL" id="PMR78161.1"/>
    </source>
</evidence>
<dbReference type="CDD" id="cd16440">
    <property type="entry name" value="beta_Kdo_transferase_KpsC_1"/>
    <property type="match status" value="1"/>
</dbReference>
<sequence length="672" mass="74712">MAGQTAGYLLSGIIRMNNLAPLLPEFTRFTQLSRWPKRVDAVIGWGLKPTSEPARQYARKHALPYIALEDGFLRSLGLGADGYHTHSLVVDHSGIYYDASRPSDLETLIREAPFSADELARAQHAMALLARHRLSKYNHAPDRPLHACDRPRVLVVDQTRGDASIQYGVADADTFDSMFECALAEHPEADILVKVHPDVIAGKKQGHLLEAARQHPRCQLIGEDVNPWALFDAVDAVHVVTSQLGFEALMAGKPVTCHGLPFYAGWGLTRDRQNCPRRAVERSLAQVFAAAFLRYSRYANPYTGEPTTLESTIALISDQRRQHQRLAGNWHAGAFTEWKRGFVDDFLGKSAQVTHHDTLTQAAHAGQPGDNLLAWSSQVDTALENDCEARQLSLWRMEDGFIRSVGLGTDLTRPLSLVLDSQGIYYDPGQPSDLERLLNDSDFDAELLARAAALRERLVRLKLSKYNVAGQQLPALPEGKRRILVPGQVETDASIQRGSPDVRTNSALLAAVRERHPDACILYKPHPDVLTGARVGLLDDTARRLYDLDVGTVAISDLLEVVDEVHTMSSLTGFEALLRGRRVSTYGMPFYAGWGLTEDRQHNPRRQRKLSLDALVAGTLLLYPGYVDPASGQLCNAETTVTLLEKQRARGASPSLKTWLYRWYRNTFIGRR</sequence>
<organism evidence="1 2">
    <name type="scientific">Halomonas urumqiensis</name>
    <dbReference type="NCBI Taxonomy" id="1684789"/>
    <lineage>
        <taxon>Bacteria</taxon>
        <taxon>Pseudomonadati</taxon>
        <taxon>Pseudomonadota</taxon>
        <taxon>Gammaproteobacteria</taxon>
        <taxon>Oceanospirillales</taxon>
        <taxon>Halomonadaceae</taxon>
        <taxon>Halomonas</taxon>
    </lineage>
</organism>
<keyword evidence="2" id="KW-1185">Reference proteome</keyword>